<evidence type="ECO:0000313" key="2">
    <source>
        <dbReference type="Proteomes" id="UP001162501"/>
    </source>
</evidence>
<gene>
    <name evidence="1" type="ORF">MRATA1EN22A_LOCUS7458</name>
</gene>
<dbReference type="Proteomes" id="UP001162501">
    <property type="component" value="Chromosome 17"/>
</dbReference>
<organism evidence="1 2">
    <name type="scientific">Rangifer tarandus platyrhynchus</name>
    <name type="common">Svalbard reindeer</name>
    <dbReference type="NCBI Taxonomy" id="3082113"/>
    <lineage>
        <taxon>Eukaryota</taxon>
        <taxon>Metazoa</taxon>
        <taxon>Chordata</taxon>
        <taxon>Craniata</taxon>
        <taxon>Vertebrata</taxon>
        <taxon>Euteleostomi</taxon>
        <taxon>Mammalia</taxon>
        <taxon>Eutheria</taxon>
        <taxon>Laurasiatheria</taxon>
        <taxon>Artiodactyla</taxon>
        <taxon>Ruminantia</taxon>
        <taxon>Pecora</taxon>
        <taxon>Cervidae</taxon>
        <taxon>Odocoileinae</taxon>
        <taxon>Rangifer</taxon>
    </lineage>
</organism>
<reference evidence="1" key="1">
    <citation type="submission" date="2023-05" db="EMBL/GenBank/DDBJ databases">
        <authorList>
            <consortium name="ELIXIR-Norway"/>
        </authorList>
    </citation>
    <scope>NUCLEOTIDE SEQUENCE</scope>
</reference>
<dbReference type="EMBL" id="OX596101">
    <property type="protein sequence ID" value="CAM9787367.1"/>
    <property type="molecule type" value="Genomic_DNA"/>
</dbReference>
<protein>
    <submittedName>
        <fullName evidence="1">Uncharacterized protein</fullName>
    </submittedName>
</protein>
<accession>A0AC59YKR6</accession>
<reference evidence="1" key="2">
    <citation type="submission" date="2025-03" db="EMBL/GenBank/DDBJ databases">
        <authorList>
            <consortium name="ELIXIR-Norway"/>
            <consortium name="Elixir Norway"/>
        </authorList>
    </citation>
    <scope>NUCLEOTIDE SEQUENCE</scope>
</reference>
<evidence type="ECO:0000313" key="1">
    <source>
        <dbReference type="EMBL" id="CAM9787367.1"/>
    </source>
</evidence>
<name>A0AC59YKR6_RANTA</name>
<sequence length="184" mass="20161">MTIDKERKKPEAFWEGGIWSRRRAEAAARTVVPAREGEGCKPNLTCPAAGPIPPHTTVNANEDDYRAIVTSVRRGPQGAPLAEAQFRRGQPAKLAGDNAAEHDGPRLEAPGNPVRPASPSPHTAHRWRQRPGRSPPDSPSRSFRVGSPVDPLAPPTREQPEQPAPSNPERPRPARGARRRRTRM</sequence>
<proteinExistence type="predicted"/>